<dbReference type="InParanoid" id="G0N3S1"/>
<dbReference type="Proteomes" id="UP000008068">
    <property type="component" value="Unassembled WGS sequence"/>
</dbReference>
<name>G0N3S1_CAEBE</name>
<organism evidence="2">
    <name type="scientific">Caenorhabditis brenneri</name>
    <name type="common">Nematode worm</name>
    <dbReference type="NCBI Taxonomy" id="135651"/>
    <lineage>
        <taxon>Eukaryota</taxon>
        <taxon>Metazoa</taxon>
        <taxon>Ecdysozoa</taxon>
        <taxon>Nematoda</taxon>
        <taxon>Chromadorea</taxon>
        <taxon>Rhabditida</taxon>
        <taxon>Rhabditina</taxon>
        <taxon>Rhabditomorpha</taxon>
        <taxon>Rhabditoidea</taxon>
        <taxon>Rhabditidae</taxon>
        <taxon>Peloderinae</taxon>
        <taxon>Caenorhabditis</taxon>
    </lineage>
</organism>
<keyword evidence="2" id="KW-1185">Reference proteome</keyword>
<accession>G0N3S1</accession>
<sequence>MIYERPYTVIKPIHIDSLREGKSSSLELGVDPGTQLHTDQDLKQISEHWKDYHICVWSQLPGVDGTKNRV</sequence>
<reference evidence="2" key="1">
    <citation type="submission" date="2011-07" db="EMBL/GenBank/DDBJ databases">
        <authorList>
            <consortium name="Caenorhabditis brenneri Sequencing and Analysis Consortium"/>
            <person name="Wilson R.K."/>
        </authorList>
    </citation>
    <scope>NUCLEOTIDE SEQUENCE [LARGE SCALE GENOMIC DNA]</scope>
    <source>
        <strain evidence="2">PB2801</strain>
    </source>
</reference>
<evidence type="ECO:0000313" key="2">
    <source>
        <dbReference type="Proteomes" id="UP000008068"/>
    </source>
</evidence>
<proteinExistence type="predicted"/>
<gene>
    <name evidence="1" type="ORF">CAEBREN_19185</name>
</gene>
<dbReference type="AlphaFoldDB" id="G0N3S1"/>
<dbReference type="HOGENOM" id="CLU_2760072_0_0_1"/>
<dbReference type="EMBL" id="GL379835">
    <property type="protein sequence ID" value="EGT51805.1"/>
    <property type="molecule type" value="Genomic_DNA"/>
</dbReference>
<evidence type="ECO:0000313" key="1">
    <source>
        <dbReference type="EMBL" id="EGT51805.1"/>
    </source>
</evidence>
<protein>
    <submittedName>
        <fullName evidence="1">Uncharacterized protein</fullName>
    </submittedName>
</protein>